<comment type="similarity">
    <text evidence="6">Belongs to the PINc/VapC protein family.</text>
</comment>
<keyword evidence="1 6" id="KW-1277">Toxin-antitoxin system</keyword>
<gene>
    <name evidence="6" type="primary">vapC</name>
    <name evidence="8" type="ORF">GCM10022381_15090</name>
</gene>
<feature type="binding site" evidence="6">
    <location>
        <position position="5"/>
    </location>
    <ligand>
        <name>Mg(2+)</name>
        <dbReference type="ChEBI" id="CHEBI:18420"/>
    </ligand>
</feature>
<dbReference type="SUPFAM" id="SSF88723">
    <property type="entry name" value="PIN domain-like"/>
    <property type="match status" value="1"/>
</dbReference>
<dbReference type="Gene3D" id="3.40.50.1010">
    <property type="entry name" value="5'-nuclease"/>
    <property type="match status" value="1"/>
</dbReference>
<evidence type="ECO:0000256" key="1">
    <source>
        <dbReference type="ARBA" id="ARBA00022649"/>
    </source>
</evidence>
<dbReference type="InterPro" id="IPR029060">
    <property type="entry name" value="PIN-like_dom_sf"/>
</dbReference>
<evidence type="ECO:0000259" key="7">
    <source>
        <dbReference type="Pfam" id="PF01850"/>
    </source>
</evidence>
<evidence type="ECO:0000313" key="8">
    <source>
        <dbReference type="EMBL" id="GAA3873060.1"/>
    </source>
</evidence>
<evidence type="ECO:0000256" key="4">
    <source>
        <dbReference type="ARBA" id="ARBA00022801"/>
    </source>
</evidence>
<keyword evidence="4 6" id="KW-0378">Hydrolase</keyword>
<proteinExistence type="inferred from homology"/>
<keyword evidence="5 6" id="KW-0460">Magnesium</keyword>
<comment type="function">
    <text evidence="6">Toxic component of a toxin-antitoxin (TA) system. An RNase.</text>
</comment>
<dbReference type="InterPro" id="IPR002716">
    <property type="entry name" value="PIN_dom"/>
</dbReference>
<dbReference type="Proteomes" id="UP001501803">
    <property type="component" value="Unassembled WGS sequence"/>
</dbReference>
<dbReference type="Pfam" id="PF01850">
    <property type="entry name" value="PIN"/>
    <property type="match status" value="1"/>
</dbReference>
<accession>A0ABP7KCP3</accession>
<feature type="domain" description="PIN" evidence="7">
    <location>
        <begin position="2"/>
        <end position="110"/>
    </location>
</feature>
<keyword evidence="9" id="KW-1185">Reference proteome</keyword>
<keyword evidence="6" id="KW-0800">Toxin</keyword>
<comment type="caution">
    <text evidence="8">The sequence shown here is derived from an EMBL/GenBank/DDBJ whole genome shotgun (WGS) entry which is preliminary data.</text>
</comment>
<dbReference type="EMBL" id="BAABCN010000002">
    <property type="protein sequence ID" value="GAA3873060.1"/>
    <property type="molecule type" value="Genomic_DNA"/>
</dbReference>
<reference evidence="9" key="1">
    <citation type="journal article" date="2019" name="Int. J. Syst. Evol. Microbiol.">
        <title>The Global Catalogue of Microorganisms (GCM) 10K type strain sequencing project: providing services to taxonomists for standard genome sequencing and annotation.</title>
        <authorList>
            <consortium name="The Broad Institute Genomics Platform"/>
            <consortium name="The Broad Institute Genome Sequencing Center for Infectious Disease"/>
            <person name="Wu L."/>
            <person name="Ma J."/>
        </authorList>
    </citation>
    <scope>NUCLEOTIDE SEQUENCE [LARGE SCALE GENOMIC DNA]</scope>
    <source>
        <strain evidence="9">JCM 17021</strain>
    </source>
</reference>
<keyword evidence="3 6" id="KW-0479">Metal-binding</keyword>
<dbReference type="EC" id="3.1.-.-" evidence="6"/>
<keyword evidence="2 6" id="KW-0540">Nuclease</keyword>
<evidence type="ECO:0000256" key="2">
    <source>
        <dbReference type="ARBA" id="ARBA00022722"/>
    </source>
</evidence>
<comment type="cofactor">
    <cofactor evidence="6">
        <name>Mg(2+)</name>
        <dbReference type="ChEBI" id="CHEBI:18420"/>
    </cofactor>
</comment>
<organism evidence="8 9">
    <name type="scientific">Leifsonia kafniensis</name>
    <dbReference type="NCBI Taxonomy" id="475957"/>
    <lineage>
        <taxon>Bacteria</taxon>
        <taxon>Bacillati</taxon>
        <taxon>Actinomycetota</taxon>
        <taxon>Actinomycetes</taxon>
        <taxon>Micrococcales</taxon>
        <taxon>Microbacteriaceae</taxon>
        <taxon>Leifsonia</taxon>
    </lineage>
</organism>
<dbReference type="RefSeq" id="WP_345064137.1">
    <property type="nucleotide sequence ID" value="NZ_BAABCN010000002.1"/>
</dbReference>
<dbReference type="HAMAP" id="MF_00265">
    <property type="entry name" value="VapC_Nob1"/>
    <property type="match status" value="1"/>
</dbReference>
<protein>
    <recommendedName>
        <fullName evidence="6">Ribonuclease VapC</fullName>
        <shortName evidence="6">RNase VapC</shortName>
        <ecNumber evidence="6">3.1.-.-</ecNumber>
    </recommendedName>
    <alternativeName>
        <fullName evidence="6">Toxin VapC</fullName>
    </alternativeName>
</protein>
<evidence type="ECO:0000256" key="3">
    <source>
        <dbReference type="ARBA" id="ARBA00022723"/>
    </source>
</evidence>
<evidence type="ECO:0000256" key="6">
    <source>
        <dbReference type="HAMAP-Rule" id="MF_00265"/>
    </source>
</evidence>
<sequence length="125" mass="13921">MILVDTSIWIDHLHALEPELNTLLADDEVGCHPYVVEELALGSIQDREAMVELLESLHQFPVLDHAEMMTIVSARRLWGRGLSAVDCHLLGAVSLVGGARLWTRDKRLIAACQEMGIAYRDESDS</sequence>
<dbReference type="InterPro" id="IPR022907">
    <property type="entry name" value="VapC_family"/>
</dbReference>
<evidence type="ECO:0000313" key="9">
    <source>
        <dbReference type="Proteomes" id="UP001501803"/>
    </source>
</evidence>
<feature type="binding site" evidence="6">
    <location>
        <position position="86"/>
    </location>
    <ligand>
        <name>Mg(2+)</name>
        <dbReference type="ChEBI" id="CHEBI:18420"/>
    </ligand>
</feature>
<name>A0ABP7KCP3_9MICO</name>
<evidence type="ECO:0000256" key="5">
    <source>
        <dbReference type="ARBA" id="ARBA00022842"/>
    </source>
</evidence>